<dbReference type="PANTHER" id="PTHR44051:SF8">
    <property type="entry name" value="GLUTATHIONE S-TRANSFERASE GSTA"/>
    <property type="match status" value="1"/>
</dbReference>
<dbReference type="SFLD" id="SFLDG00358">
    <property type="entry name" value="Main_(cytGST)"/>
    <property type="match status" value="1"/>
</dbReference>
<dbReference type="OrthoDB" id="5740960at2"/>
<proteinExistence type="inferred from homology"/>
<evidence type="ECO:0000313" key="7">
    <source>
        <dbReference type="Proteomes" id="UP000250123"/>
    </source>
</evidence>
<dbReference type="InterPro" id="IPR004045">
    <property type="entry name" value="Glutathione_S-Trfase_N"/>
</dbReference>
<reference evidence="7" key="1">
    <citation type="submission" date="2018-06" db="EMBL/GenBank/DDBJ databases">
        <authorList>
            <person name="Cea G.-C."/>
            <person name="William W."/>
        </authorList>
    </citation>
    <scope>NUCLEOTIDE SEQUENCE [LARGE SCALE GENOMIC DNA]</scope>
    <source>
        <strain evidence="7">DB21MT-2</strain>
    </source>
</reference>
<keyword evidence="2 6" id="KW-0808">Transferase</keyword>
<dbReference type="PANTHER" id="PTHR44051">
    <property type="entry name" value="GLUTATHIONE S-TRANSFERASE-RELATED"/>
    <property type="match status" value="1"/>
</dbReference>
<dbReference type="FunFam" id="3.40.30.10:FF:000039">
    <property type="entry name" value="Glutathione S-transferase domain"/>
    <property type="match status" value="1"/>
</dbReference>
<dbReference type="GO" id="GO:0016740">
    <property type="term" value="F:transferase activity"/>
    <property type="evidence" value="ECO:0007669"/>
    <property type="project" value="UniProtKB-KW"/>
</dbReference>
<dbReference type="Gene3D" id="1.20.1050.10">
    <property type="match status" value="1"/>
</dbReference>
<organism evidence="6 7">
    <name type="scientific">Shewanella benthica</name>
    <dbReference type="NCBI Taxonomy" id="43661"/>
    <lineage>
        <taxon>Bacteria</taxon>
        <taxon>Pseudomonadati</taxon>
        <taxon>Pseudomonadota</taxon>
        <taxon>Gammaproteobacteria</taxon>
        <taxon>Alteromonadales</taxon>
        <taxon>Shewanellaceae</taxon>
        <taxon>Shewanella</taxon>
    </lineage>
</organism>
<dbReference type="SFLD" id="SFLDS00019">
    <property type="entry name" value="Glutathione_Transferase_(cytos"/>
    <property type="match status" value="1"/>
</dbReference>
<feature type="domain" description="GST N-terminal" evidence="4">
    <location>
        <begin position="1"/>
        <end position="80"/>
    </location>
</feature>
<dbReference type="InterPro" id="IPR036249">
    <property type="entry name" value="Thioredoxin-like_sf"/>
</dbReference>
<comment type="similarity">
    <text evidence="1 3">Belongs to the GST superfamily.</text>
</comment>
<dbReference type="SUPFAM" id="SSF47616">
    <property type="entry name" value="GST C-terminal domain-like"/>
    <property type="match status" value="1"/>
</dbReference>
<dbReference type="InterPro" id="IPR036282">
    <property type="entry name" value="Glutathione-S-Trfase_C_sf"/>
</dbReference>
<dbReference type="Proteomes" id="UP000250123">
    <property type="component" value="Chromosome SHEWBE"/>
</dbReference>
<dbReference type="EMBL" id="LS483452">
    <property type="protein sequence ID" value="SQH78038.1"/>
    <property type="molecule type" value="Genomic_DNA"/>
</dbReference>
<dbReference type="InterPro" id="IPR010987">
    <property type="entry name" value="Glutathione-S-Trfase_C-like"/>
</dbReference>
<dbReference type="AlphaFoldDB" id="A0A330M7B7"/>
<dbReference type="Pfam" id="PF00043">
    <property type="entry name" value="GST_C"/>
    <property type="match status" value="1"/>
</dbReference>
<dbReference type="CDD" id="cd03046">
    <property type="entry name" value="GST_N_GTT1_like"/>
    <property type="match status" value="1"/>
</dbReference>
<dbReference type="PROSITE" id="PS50404">
    <property type="entry name" value="GST_NTER"/>
    <property type="match status" value="1"/>
</dbReference>
<evidence type="ECO:0000256" key="2">
    <source>
        <dbReference type="ARBA" id="ARBA00022679"/>
    </source>
</evidence>
<evidence type="ECO:0000259" key="4">
    <source>
        <dbReference type="PROSITE" id="PS50404"/>
    </source>
</evidence>
<dbReference type="RefSeq" id="WP_112353711.1">
    <property type="nucleotide sequence ID" value="NZ_LS483452.1"/>
</dbReference>
<gene>
    <name evidence="6" type="ORF">SHEWBE_4078</name>
</gene>
<dbReference type="SUPFAM" id="SSF52833">
    <property type="entry name" value="Thioredoxin-like"/>
    <property type="match status" value="1"/>
</dbReference>
<name>A0A330M7B7_9GAMM</name>
<dbReference type="PROSITE" id="PS50405">
    <property type="entry name" value="GST_CTER"/>
    <property type="match status" value="1"/>
</dbReference>
<dbReference type="InterPro" id="IPR040079">
    <property type="entry name" value="Glutathione_S-Trfase"/>
</dbReference>
<evidence type="ECO:0000256" key="1">
    <source>
        <dbReference type="ARBA" id="ARBA00007409"/>
    </source>
</evidence>
<dbReference type="Pfam" id="PF02798">
    <property type="entry name" value="GST_N"/>
    <property type="match status" value="1"/>
</dbReference>
<evidence type="ECO:0000256" key="3">
    <source>
        <dbReference type="RuleBase" id="RU003494"/>
    </source>
</evidence>
<dbReference type="Gene3D" id="3.40.30.10">
    <property type="entry name" value="Glutaredoxin"/>
    <property type="match status" value="1"/>
</dbReference>
<feature type="domain" description="GST C-terminal" evidence="5">
    <location>
        <begin position="86"/>
        <end position="207"/>
    </location>
</feature>
<protein>
    <submittedName>
        <fullName evidence="6">Putative glutathione S-transferase protein</fullName>
    </submittedName>
</protein>
<sequence length="207" mass="23347">MIKLYGVPRSRSLRVSWTLEELGLDWQYHYINFAKGDSRSSDFLAVNPCGKVPALVDGELVVTESAAIVLHLAEKYGDRKLLPQPGSDASALHHKWVSFIITELEQPLWTIGKHKFALPEELRQESMFPVAKWEFDKAAAIAENWLPESDFLLGDEFSVADILLAHTLVWATRFEQTIPPKLAAYRDRVSKRPAMAKALEKEMAGAE</sequence>
<evidence type="ECO:0000313" key="6">
    <source>
        <dbReference type="EMBL" id="SQH78038.1"/>
    </source>
</evidence>
<dbReference type="KEGG" id="sbk:SHEWBE_4078"/>
<dbReference type="SFLD" id="SFLDG01150">
    <property type="entry name" value="Main.1:_Beta-like"/>
    <property type="match status" value="1"/>
</dbReference>
<accession>A0A330M7B7</accession>
<dbReference type="CDD" id="cd03207">
    <property type="entry name" value="GST_C_8"/>
    <property type="match status" value="1"/>
</dbReference>
<evidence type="ECO:0000259" key="5">
    <source>
        <dbReference type="PROSITE" id="PS50405"/>
    </source>
</evidence>
<dbReference type="InterPro" id="IPR004046">
    <property type="entry name" value="GST_C"/>
</dbReference>